<dbReference type="InterPro" id="IPR000387">
    <property type="entry name" value="Tyr_Pase_dom"/>
</dbReference>
<dbReference type="InterPro" id="IPR016130">
    <property type="entry name" value="Tyr_Pase_AS"/>
</dbReference>
<dbReference type="InterPro" id="IPR029021">
    <property type="entry name" value="Prot-tyrosine_phosphatase-like"/>
</dbReference>
<dbReference type="Proteomes" id="UP001556098">
    <property type="component" value="Unassembled WGS sequence"/>
</dbReference>
<dbReference type="PANTHER" id="PTHR23339">
    <property type="entry name" value="TYROSINE SPECIFIC PROTEIN PHOSPHATASE AND DUAL SPECIFICITY PROTEIN PHOSPHATASE"/>
    <property type="match status" value="1"/>
</dbReference>
<reference evidence="2 3" key="1">
    <citation type="submission" date="2024-07" db="EMBL/GenBank/DDBJ databases">
        <title>Marimonas sp.nov., isolated from tidal-flat sediment.</title>
        <authorList>
            <person name="Jayan J.N."/>
            <person name="Lee S.S."/>
        </authorList>
    </citation>
    <scope>NUCLEOTIDE SEQUENCE [LARGE SCALE GENOMIC DNA]</scope>
    <source>
        <strain evidence="2 3">MJW-29</strain>
    </source>
</reference>
<dbReference type="PROSITE" id="PS50056">
    <property type="entry name" value="TYR_PHOSPHATASE_2"/>
    <property type="match status" value="1"/>
</dbReference>
<dbReference type="SUPFAM" id="SSF52799">
    <property type="entry name" value="(Phosphotyrosine protein) phosphatases II"/>
    <property type="match status" value="1"/>
</dbReference>
<dbReference type="RefSeq" id="WP_367875754.1">
    <property type="nucleotide sequence ID" value="NZ_JBFNXX010000001.1"/>
</dbReference>
<proteinExistence type="predicted"/>
<gene>
    <name evidence="2" type="ORF">AB2B41_00420</name>
</gene>
<keyword evidence="3" id="KW-1185">Reference proteome</keyword>
<protein>
    <recommendedName>
        <fullName evidence="1">Tyrosine specific protein phosphatases domain-containing protein</fullName>
    </recommendedName>
</protein>
<evidence type="ECO:0000259" key="1">
    <source>
        <dbReference type="PROSITE" id="PS50056"/>
    </source>
</evidence>
<comment type="caution">
    <text evidence="2">The sequence shown here is derived from an EMBL/GenBank/DDBJ whole genome shotgun (WGS) entry which is preliminary data.</text>
</comment>
<dbReference type="Gene3D" id="3.90.190.10">
    <property type="entry name" value="Protein tyrosine phosphatase superfamily"/>
    <property type="match status" value="1"/>
</dbReference>
<dbReference type="EMBL" id="JBFNXX010000001">
    <property type="protein sequence ID" value="MEW9918053.1"/>
    <property type="molecule type" value="Genomic_DNA"/>
</dbReference>
<accession>A0ABV3RGG5</accession>
<dbReference type="InterPro" id="IPR050561">
    <property type="entry name" value="PTP"/>
</dbReference>
<feature type="domain" description="Tyrosine specific protein phosphatases" evidence="1">
    <location>
        <begin position="54"/>
        <end position="121"/>
    </location>
</feature>
<organism evidence="2 3">
    <name type="scientific">Sulfitobacter sediminis</name>
    <dbReference type="NCBI Taxonomy" id="3234186"/>
    <lineage>
        <taxon>Bacteria</taxon>
        <taxon>Pseudomonadati</taxon>
        <taxon>Pseudomonadota</taxon>
        <taxon>Alphaproteobacteria</taxon>
        <taxon>Rhodobacterales</taxon>
        <taxon>Roseobacteraceae</taxon>
        <taxon>Sulfitobacter</taxon>
    </lineage>
</organism>
<sequence length="141" mass="15116">MAALAAEGVTDVLSMLPDDEAEEIGVGEEPAICAALGLRFHSHPIPDFCLPERHSFIARIADILQMLGAGRHLAVHCRAGIGRSGMIATATLIGFGQSAEEAIARVAQARGVSIPDTEEQAGFIRDFEKHWAERSAQRTEL</sequence>
<name>A0ABV3RGG5_9RHOB</name>
<evidence type="ECO:0000313" key="2">
    <source>
        <dbReference type="EMBL" id="MEW9918053.1"/>
    </source>
</evidence>
<dbReference type="Pfam" id="PF22785">
    <property type="entry name" value="Tc-R-P"/>
    <property type="match status" value="1"/>
</dbReference>
<dbReference type="PROSITE" id="PS00383">
    <property type="entry name" value="TYR_PHOSPHATASE_1"/>
    <property type="match status" value="1"/>
</dbReference>
<evidence type="ECO:0000313" key="3">
    <source>
        <dbReference type="Proteomes" id="UP001556098"/>
    </source>
</evidence>